<accession>A0A2M4B554</accession>
<feature type="region of interest" description="Disordered" evidence="1">
    <location>
        <begin position="46"/>
        <end position="81"/>
    </location>
</feature>
<dbReference type="AlphaFoldDB" id="A0A2M4B554"/>
<evidence type="ECO:0000313" key="3">
    <source>
        <dbReference type="EMBL" id="MBW48132.1"/>
    </source>
</evidence>
<name>A0A2M4B554_9DIPT</name>
<keyword evidence="2" id="KW-0732">Signal</keyword>
<sequence>MQLLLLLLLPLPLHCQRAHGKEEGCRRGMVAREWCASASEMVIGKPQKRARKGYRGGSDGWRLQKMPRYNRPPPPGGGGTRRIVRLGGCRAIASLLL</sequence>
<reference evidence="3" key="1">
    <citation type="submission" date="2018-01" db="EMBL/GenBank/DDBJ databases">
        <title>An insight into the sialome of Amazonian anophelines.</title>
        <authorList>
            <person name="Ribeiro J.M."/>
            <person name="Scarpassa V."/>
            <person name="Calvo E."/>
        </authorList>
    </citation>
    <scope>NUCLEOTIDE SEQUENCE</scope>
    <source>
        <tissue evidence="3">Salivary glands</tissue>
    </source>
</reference>
<feature type="signal peptide" evidence="2">
    <location>
        <begin position="1"/>
        <end position="20"/>
    </location>
</feature>
<proteinExistence type="predicted"/>
<feature type="chain" id="PRO_5014669540" evidence="2">
    <location>
        <begin position="21"/>
        <end position="97"/>
    </location>
</feature>
<protein>
    <submittedName>
        <fullName evidence="3">Putative secreted protein</fullName>
    </submittedName>
</protein>
<evidence type="ECO:0000256" key="1">
    <source>
        <dbReference type="SAM" id="MobiDB-lite"/>
    </source>
</evidence>
<evidence type="ECO:0000256" key="2">
    <source>
        <dbReference type="SAM" id="SignalP"/>
    </source>
</evidence>
<dbReference type="EMBL" id="GGFK01014811">
    <property type="protein sequence ID" value="MBW48132.1"/>
    <property type="molecule type" value="Transcribed_RNA"/>
</dbReference>
<organism evidence="3">
    <name type="scientific">Anopheles triannulatus</name>
    <dbReference type="NCBI Taxonomy" id="58253"/>
    <lineage>
        <taxon>Eukaryota</taxon>
        <taxon>Metazoa</taxon>
        <taxon>Ecdysozoa</taxon>
        <taxon>Arthropoda</taxon>
        <taxon>Hexapoda</taxon>
        <taxon>Insecta</taxon>
        <taxon>Pterygota</taxon>
        <taxon>Neoptera</taxon>
        <taxon>Endopterygota</taxon>
        <taxon>Diptera</taxon>
        <taxon>Nematocera</taxon>
        <taxon>Culicoidea</taxon>
        <taxon>Culicidae</taxon>
        <taxon>Anophelinae</taxon>
        <taxon>Anopheles</taxon>
    </lineage>
</organism>